<evidence type="ECO:0000313" key="4">
    <source>
        <dbReference type="EMBL" id="TFK97307.1"/>
    </source>
</evidence>
<feature type="compositionally biased region" description="Basic and acidic residues" evidence="1">
    <location>
        <begin position="303"/>
        <end position="316"/>
    </location>
</feature>
<name>A0A5C3Q808_9AGAR</name>
<feature type="compositionally biased region" description="Basic and acidic residues" evidence="1">
    <location>
        <begin position="352"/>
        <end position="373"/>
    </location>
</feature>
<feature type="transmembrane region" description="Helical" evidence="2">
    <location>
        <begin position="114"/>
        <end position="136"/>
    </location>
</feature>
<keyword evidence="2" id="KW-0472">Membrane</keyword>
<sequence>AVIWYDYFLTFPAEVEYIWKKRWRLSTILYLCCRHQMLGNVLYMLGLAKVLTQGGDLWLKQFDTVNNGLNCAWPFLCYRCDHWYRVIAALSVLGRAAVIIVFAARTYAVYGRSIYVLIPVGALGLAVVILDIVRHLTGVKSSVVLIHPSMPSLSEVFDTLLSVLVLSFELVCLVLTAWRCGQEIHATGGFQQAPKKSLFVVMLQQGILYFALVSMITMGAVILNFDGSYYQRMLNAFILPLSCTLTARFLLHLREWDDRAVVLEGKTQAASAIATMSDWKAAAVSAMSMDDFGSDPVAVAVEKQRRGGTHSEKQLNESDTGTQRSEVTVNVGGDVLDDGAVSAGAKVADPVAVKRREHSEVEQVERSRDDHPV</sequence>
<protein>
    <recommendedName>
        <fullName evidence="3">DUF6533 domain-containing protein</fullName>
    </recommendedName>
</protein>
<feature type="region of interest" description="Disordered" evidence="1">
    <location>
        <begin position="351"/>
        <end position="373"/>
    </location>
</feature>
<feature type="transmembrane region" description="Helical" evidence="2">
    <location>
        <begin position="198"/>
        <end position="223"/>
    </location>
</feature>
<keyword evidence="5" id="KW-1185">Reference proteome</keyword>
<feature type="compositionally biased region" description="Polar residues" evidence="1">
    <location>
        <begin position="317"/>
        <end position="326"/>
    </location>
</feature>
<organism evidence="4 5">
    <name type="scientific">Pterulicium gracile</name>
    <dbReference type="NCBI Taxonomy" id="1884261"/>
    <lineage>
        <taxon>Eukaryota</taxon>
        <taxon>Fungi</taxon>
        <taxon>Dikarya</taxon>
        <taxon>Basidiomycota</taxon>
        <taxon>Agaricomycotina</taxon>
        <taxon>Agaricomycetes</taxon>
        <taxon>Agaricomycetidae</taxon>
        <taxon>Agaricales</taxon>
        <taxon>Pleurotineae</taxon>
        <taxon>Pterulaceae</taxon>
        <taxon>Pterulicium</taxon>
    </lineage>
</organism>
<feature type="transmembrane region" description="Helical" evidence="2">
    <location>
        <begin position="83"/>
        <end position="102"/>
    </location>
</feature>
<evidence type="ECO:0000313" key="5">
    <source>
        <dbReference type="Proteomes" id="UP000305067"/>
    </source>
</evidence>
<evidence type="ECO:0000256" key="2">
    <source>
        <dbReference type="SAM" id="Phobius"/>
    </source>
</evidence>
<dbReference type="OrthoDB" id="3258863at2759"/>
<feature type="non-terminal residue" evidence="4">
    <location>
        <position position="1"/>
    </location>
</feature>
<feature type="transmembrane region" description="Helical" evidence="2">
    <location>
        <begin position="156"/>
        <end position="178"/>
    </location>
</feature>
<accession>A0A5C3Q808</accession>
<feature type="transmembrane region" description="Helical" evidence="2">
    <location>
        <begin position="229"/>
        <end position="251"/>
    </location>
</feature>
<evidence type="ECO:0000256" key="1">
    <source>
        <dbReference type="SAM" id="MobiDB-lite"/>
    </source>
</evidence>
<dbReference type="AlphaFoldDB" id="A0A5C3Q808"/>
<feature type="domain" description="DUF6533" evidence="3">
    <location>
        <begin position="1"/>
        <end position="38"/>
    </location>
</feature>
<feature type="region of interest" description="Disordered" evidence="1">
    <location>
        <begin position="303"/>
        <end position="326"/>
    </location>
</feature>
<gene>
    <name evidence="4" type="ORF">BDV98DRAFT_514051</name>
</gene>
<dbReference type="EMBL" id="ML178848">
    <property type="protein sequence ID" value="TFK97307.1"/>
    <property type="molecule type" value="Genomic_DNA"/>
</dbReference>
<reference evidence="4 5" key="1">
    <citation type="journal article" date="2019" name="Nat. Ecol. Evol.">
        <title>Megaphylogeny resolves global patterns of mushroom evolution.</title>
        <authorList>
            <person name="Varga T."/>
            <person name="Krizsan K."/>
            <person name="Foldi C."/>
            <person name="Dima B."/>
            <person name="Sanchez-Garcia M."/>
            <person name="Sanchez-Ramirez S."/>
            <person name="Szollosi G.J."/>
            <person name="Szarkandi J.G."/>
            <person name="Papp V."/>
            <person name="Albert L."/>
            <person name="Andreopoulos W."/>
            <person name="Angelini C."/>
            <person name="Antonin V."/>
            <person name="Barry K.W."/>
            <person name="Bougher N.L."/>
            <person name="Buchanan P."/>
            <person name="Buyck B."/>
            <person name="Bense V."/>
            <person name="Catcheside P."/>
            <person name="Chovatia M."/>
            <person name="Cooper J."/>
            <person name="Damon W."/>
            <person name="Desjardin D."/>
            <person name="Finy P."/>
            <person name="Geml J."/>
            <person name="Haridas S."/>
            <person name="Hughes K."/>
            <person name="Justo A."/>
            <person name="Karasinski D."/>
            <person name="Kautmanova I."/>
            <person name="Kiss B."/>
            <person name="Kocsube S."/>
            <person name="Kotiranta H."/>
            <person name="LaButti K.M."/>
            <person name="Lechner B.E."/>
            <person name="Liimatainen K."/>
            <person name="Lipzen A."/>
            <person name="Lukacs Z."/>
            <person name="Mihaltcheva S."/>
            <person name="Morgado L.N."/>
            <person name="Niskanen T."/>
            <person name="Noordeloos M.E."/>
            <person name="Ohm R.A."/>
            <person name="Ortiz-Santana B."/>
            <person name="Ovrebo C."/>
            <person name="Racz N."/>
            <person name="Riley R."/>
            <person name="Savchenko A."/>
            <person name="Shiryaev A."/>
            <person name="Soop K."/>
            <person name="Spirin V."/>
            <person name="Szebenyi C."/>
            <person name="Tomsovsky M."/>
            <person name="Tulloss R.E."/>
            <person name="Uehling J."/>
            <person name="Grigoriev I.V."/>
            <person name="Vagvolgyi C."/>
            <person name="Papp T."/>
            <person name="Martin F.M."/>
            <person name="Miettinen O."/>
            <person name="Hibbett D.S."/>
            <person name="Nagy L.G."/>
        </authorList>
    </citation>
    <scope>NUCLEOTIDE SEQUENCE [LARGE SCALE GENOMIC DNA]</scope>
    <source>
        <strain evidence="4 5">CBS 309.79</strain>
    </source>
</reference>
<proteinExistence type="predicted"/>
<dbReference type="Pfam" id="PF20151">
    <property type="entry name" value="DUF6533"/>
    <property type="match status" value="1"/>
</dbReference>
<dbReference type="Proteomes" id="UP000305067">
    <property type="component" value="Unassembled WGS sequence"/>
</dbReference>
<evidence type="ECO:0000259" key="3">
    <source>
        <dbReference type="Pfam" id="PF20151"/>
    </source>
</evidence>
<dbReference type="InterPro" id="IPR045340">
    <property type="entry name" value="DUF6533"/>
</dbReference>
<keyword evidence="2" id="KW-0812">Transmembrane</keyword>
<keyword evidence="2" id="KW-1133">Transmembrane helix</keyword>